<feature type="region of interest" description="Disordered" evidence="1">
    <location>
        <begin position="345"/>
        <end position="446"/>
    </location>
</feature>
<dbReference type="InterPro" id="IPR021728">
    <property type="entry name" value="DUF3300"/>
</dbReference>
<dbReference type="OrthoDB" id="197257at2"/>
<feature type="compositionally biased region" description="Basic and acidic residues" evidence="1">
    <location>
        <begin position="302"/>
        <end position="315"/>
    </location>
</feature>
<dbReference type="PANTHER" id="PTHR40269:SF1">
    <property type="entry name" value="OUTER MEMBRANE PROTEIN"/>
    <property type="match status" value="1"/>
</dbReference>
<dbReference type="AlphaFoldDB" id="A0A0P1INU2"/>
<evidence type="ECO:0000256" key="1">
    <source>
        <dbReference type="SAM" id="MobiDB-lite"/>
    </source>
</evidence>
<feature type="compositionally biased region" description="Basic residues" evidence="1">
    <location>
        <begin position="420"/>
        <end position="431"/>
    </location>
</feature>
<dbReference type="Pfam" id="PF11737">
    <property type="entry name" value="DUF3300"/>
    <property type="match status" value="1"/>
</dbReference>
<feature type="signal peptide" evidence="2">
    <location>
        <begin position="1"/>
        <end position="19"/>
    </location>
</feature>
<proteinExistence type="predicted"/>
<dbReference type="EMBL" id="CYUD01000014">
    <property type="protein sequence ID" value="CUK15195.1"/>
    <property type="molecule type" value="Genomic_DNA"/>
</dbReference>
<organism evidence="3 4">
    <name type="scientific">Ruegeria denitrificans</name>
    <dbReference type="NCBI Taxonomy" id="1715692"/>
    <lineage>
        <taxon>Bacteria</taxon>
        <taxon>Pseudomonadati</taxon>
        <taxon>Pseudomonadota</taxon>
        <taxon>Alphaproteobacteria</taxon>
        <taxon>Rhodobacterales</taxon>
        <taxon>Roseobacteraceae</taxon>
        <taxon>Ruegeria</taxon>
    </lineage>
</organism>
<feature type="region of interest" description="Disordered" evidence="1">
    <location>
        <begin position="262"/>
        <end position="327"/>
    </location>
</feature>
<accession>A0A0P1INU2</accession>
<name>A0A0P1INU2_9RHOB</name>
<evidence type="ECO:0000256" key="2">
    <source>
        <dbReference type="SAM" id="SignalP"/>
    </source>
</evidence>
<feature type="chain" id="PRO_5006065474" description="DUF3300 domain-containing protein" evidence="2">
    <location>
        <begin position="20"/>
        <end position="446"/>
    </location>
</feature>
<sequence>MFKYLIFALGIGASTALYAQETSDDSAVEEASTDQSELLTDAELQTLVAPVALYPDTLLIQIFVAATQPLEIVKAERFLLDNAERDPVELEPEIEAMGWDPSVSVLATAFPEVVGQMATHIDWTETMGTAMLAQSDDVMDAVQVMRDQAIDTGALVSGPEQTVEVAEDETVVITPTNTETVYVPQYNPETVYTGPSTGDVVGAALLTFGTVALIDEIFDDDDDWYDYWGCRNCGGWNGQPIVRNPDIDIDVDRNVNIDNVDLGDRTDIGWKPDAERKKQAQDKISNHKRPEGGRGDLPVNRPEGRTDELRAKLSRESGAADISRDGASRERAAAVAAGAGAVAGGALANRGNGKKDLPQVNRGNVDRDKAAAKQQAVDRTKQRPDAAKKPVKQKPQAAKKPQAKKTATAQRKPSASKGQAMKKKASGKRTHSASSRGHAAKGKRRR</sequence>
<dbReference type="Proteomes" id="UP000051260">
    <property type="component" value="Unassembled WGS sequence"/>
</dbReference>
<dbReference type="STRING" id="1715692.RUE5091_03849"/>
<dbReference type="PANTHER" id="PTHR40269">
    <property type="entry name" value="OUTER MEMBRANE PROTEIN-RELATED"/>
    <property type="match status" value="1"/>
</dbReference>
<keyword evidence="4" id="KW-1185">Reference proteome</keyword>
<keyword evidence="2" id="KW-0732">Signal</keyword>
<evidence type="ECO:0000313" key="4">
    <source>
        <dbReference type="Proteomes" id="UP000051260"/>
    </source>
</evidence>
<dbReference type="RefSeq" id="WP_058283497.1">
    <property type="nucleotide sequence ID" value="NZ_CYUD01000014.1"/>
</dbReference>
<feature type="compositionally biased region" description="Basic and acidic residues" evidence="1">
    <location>
        <begin position="262"/>
        <end position="294"/>
    </location>
</feature>
<gene>
    <name evidence="3" type="ORF">RUE5091_03849</name>
</gene>
<reference evidence="4" key="1">
    <citation type="submission" date="2015-09" db="EMBL/GenBank/DDBJ databases">
        <authorList>
            <person name="Rodrigo-Torres L."/>
            <person name="Arahal D.R."/>
        </authorList>
    </citation>
    <scope>NUCLEOTIDE SEQUENCE [LARGE SCALE GENOMIC DNA]</scope>
    <source>
        <strain evidence="4">CECT 5091</strain>
    </source>
</reference>
<feature type="compositionally biased region" description="Low complexity" evidence="1">
    <location>
        <begin position="393"/>
        <end position="413"/>
    </location>
</feature>
<evidence type="ECO:0000313" key="3">
    <source>
        <dbReference type="EMBL" id="CUK15195.1"/>
    </source>
</evidence>
<evidence type="ECO:0008006" key="5">
    <source>
        <dbReference type="Google" id="ProtNLM"/>
    </source>
</evidence>
<protein>
    <recommendedName>
        <fullName evidence="5">DUF3300 domain-containing protein</fullName>
    </recommendedName>
</protein>
<feature type="compositionally biased region" description="Basic and acidic residues" evidence="1">
    <location>
        <begin position="364"/>
        <end position="388"/>
    </location>
</feature>